<dbReference type="AlphaFoldDB" id="A0A4Y2E7R5"/>
<proteinExistence type="predicted"/>
<keyword evidence="3" id="KW-1185">Reference proteome</keyword>
<reference evidence="2 3" key="1">
    <citation type="journal article" date="2019" name="Sci. Rep.">
        <title>Orb-weaving spider Araneus ventricosus genome elucidates the spidroin gene catalogue.</title>
        <authorList>
            <person name="Kono N."/>
            <person name="Nakamura H."/>
            <person name="Ohtoshi R."/>
            <person name="Moran D.A.P."/>
            <person name="Shinohara A."/>
            <person name="Yoshida Y."/>
            <person name="Fujiwara M."/>
            <person name="Mori M."/>
            <person name="Tomita M."/>
            <person name="Arakawa K."/>
        </authorList>
    </citation>
    <scope>NUCLEOTIDE SEQUENCE [LARGE SCALE GENOMIC DNA]</scope>
</reference>
<dbReference type="Proteomes" id="UP000499080">
    <property type="component" value="Unassembled WGS sequence"/>
</dbReference>
<evidence type="ECO:0000313" key="3">
    <source>
        <dbReference type="Proteomes" id="UP000499080"/>
    </source>
</evidence>
<evidence type="ECO:0000256" key="1">
    <source>
        <dbReference type="SAM" id="MobiDB-lite"/>
    </source>
</evidence>
<name>A0A4Y2E7R5_ARAVE</name>
<organism evidence="2 3">
    <name type="scientific">Araneus ventricosus</name>
    <name type="common">Orbweaver spider</name>
    <name type="synonym">Epeira ventricosa</name>
    <dbReference type="NCBI Taxonomy" id="182803"/>
    <lineage>
        <taxon>Eukaryota</taxon>
        <taxon>Metazoa</taxon>
        <taxon>Ecdysozoa</taxon>
        <taxon>Arthropoda</taxon>
        <taxon>Chelicerata</taxon>
        <taxon>Arachnida</taxon>
        <taxon>Araneae</taxon>
        <taxon>Araneomorphae</taxon>
        <taxon>Entelegynae</taxon>
        <taxon>Araneoidea</taxon>
        <taxon>Araneidae</taxon>
        <taxon>Araneus</taxon>
    </lineage>
</organism>
<evidence type="ECO:0000313" key="2">
    <source>
        <dbReference type="EMBL" id="GBM24366.1"/>
    </source>
</evidence>
<feature type="non-terminal residue" evidence="2">
    <location>
        <position position="1"/>
    </location>
</feature>
<comment type="caution">
    <text evidence="2">The sequence shown here is derived from an EMBL/GenBank/DDBJ whole genome shotgun (WGS) entry which is preliminary data.</text>
</comment>
<protein>
    <submittedName>
        <fullName evidence="2">Uncharacterized protein</fullName>
    </submittedName>
</protein>
<feature type="region of interest" description="Disordered" evidence="1">
    <location>
        <begin position="27"/>
        <end position="78"/>
    </location>
</feature>
<accession>A0A4Y2E7R5</accession>
<feature type="region of interest" description="Disordered" evidence="1">
    <location>
        <begin position="1"/>
        <end position="20"/>
    </location>
</feature>
<sequence>DRYDRSSTEAGVLTAHHRTTARPLPNEVRTITDGGTQPTGECPQGKRVPAYLSGSNVGDRSPVEGFGLSDSDADLPLR</sequence>
<dbReference type="EMBL" id="BGPR01000516">
    <property type="protein sequence ID" value="GBM24366.1"/>
    <property type="molecule type" value="Genomic_DNA"/>
</dbReference>
<gene>
    <name evidence="2" type="ORF">AVEN_202345-2_1</name>
</gene>